<dbReference type="KEGG" id="esg:EsVE80_07200"/>
<name>A0A679IQ38_9ENTE</name>
<dbReference type="RefSeq" id="WP_173102500.1">
    <property type="nucleotide sequence ID" value="NZ_AP022822.1"/>
</dbReference>
<organism evidence="2 3">
    <name type="scientific">Enterococcus saigonensis</name>
    <dbReference type="NCBI Taxonomy" id="1805431"/>
    <lineage>
        <taxon>Bacteria</taxon>
        <taxon>Bacillati</taxon>
        <taxon>Bacillota</taxon>
        <taxon>Bacilli</taxon>
        <taxon>Lactobacillales</taxon>
        <taxon>Enterococcaceae</taxon>
        <taxon>Enterococcus</taxon>
    </lineage>
</organism>
<evidence type="ECO:0000313" key="3">
    <source>
        <dbReference type="Proteomes" id="UP000502998"/>
    </source>
</evidence>
<dbReference type="EMBL" id="AP022822">
    <property type="protein sequence ID" value="BCA85197.1"/>
    <property type="molecule type" value="Genomic_DNA"/>
</dbReference>
<evidence type="ECO:0000256" key="1">
    <source>
        <dbReference type="SAM" id="MobiDB-lite"/>
    </source>
</evidence>
<proteinExistence type="predicted"/>
<keyword evidence="3" id="KW-1185">Reference proteome</keyword>
<dbReference type="AlphaFoldDB" id="A0A679IQ38"/>
<evidence type="ECO:0000313" key="2">
    <source>
        <dbReference type="EMBL" id="BCA85197.1"/>
    </source>
</evidence>
<dbReference type="Proteomes" id="UP000502998">
    <property type="component" value="Chromosome"/>
</dbReference>
<sequence length="240" mass="26065">MGTSSSFTGPEKNPLLPDDFDDNSWQNAKTEFGKFLNSTGGNTSRLFGKFVKASGGHASLANSATGGKAGFIGLVDLFNHINTVGLLQTLSNFRISSEGKSLVEIISELAGQISPKGSTKEESVARQATLDTMSSFYMVVEESGLGIEQLDSISGEVFDDLLCEYFVNYITGLLLKDLGYGVEKFVDDPSRLAAKEQDLRDFVDAKIYVLLKNSELNQEPRSIVNQVFNATMEIVGGNYE</sequence>
<reference evidence="2 3" key="1">
    <citation type="submission" date="2020-02" db="EMBL/GenBank/DDBJ databases">
        <title>Characterization of vanA genotype vancomycin-resistant Enterococcus saigonensis VE80.</title>
        <authorList>
            <person name="Harada T."/>
            <person name="Motooka D."/>
            <person name="Nakamura S."/>
            <person name="Yamamoto Y."/>
            <person name="Kawahara R."/>
            <person name="Kawatsu K."/>
        </authorList>
    </citation>
    <scope>NUCLEOTIDE SEQUENCE [LARGE SCALE GENOMIC DNA]</scope>
    <source>
        <strain evidence="2 3">VE80</strain>
    </source>
</reference>
<accession>A0A679IQ38</accession>
<protein>
    <submittedName>
        <fullName evidence="2">Uncharacterized protein</fullName>
    </submittedName>
</protein>
<gene>
    <name evidence="2" type="ORF">EsVE80_07200</name>
</gene>
<feature type="region of interest" description="Disordered" evidence="1">
    <location>
        <begin position="1"/>
        <end position="20"/>
    </location>
</feature>